<reference evidence="1 2" key="1">
    <citation type="submission" date="2018-06" db="EMBL/GenBank/DDBJ databases">
        <title>Genomic Encyclopedia of Archaeal and Bacterial Type Strains, Phase II (KMG-II): from individual species to whole genera.</title>
        <authorList>
            <person name="Goeker M."/>
        </authorList>
    </citation>
    <scope>NUCLEOTIDE SEQUENCE [LARGE SCALE GENOMIC DNA]</scope>
    <source>
        <strain evidence="1 2">DSM 15361</strain>
    </source>
</reference>
<protein>
    <submittedName>
        <fullName evidence="1">DNA-binding NarL/FixJ family response regulator</fullName>
    </submittedName>
</protein>
<sequence length="221" mass="25284">MFTKVLVAEDLKSINHGVISVLDKLNIKNRVDSQYCDDAYLKLKRSFIDEEPFQLLITDLSFKKDYRNEELKGGEELIAKIKKEYPQLKIIAYSIEDRAQKINSLFTQLKIDAYVCKGRKGLQELEQAILNVYNNKTFLSLEVKDAISDPNQLEIDDLDLEIISALSKGLSQEQISSLLKAKNMSPNSLSTIEKRLNKLRIQFQANNVTHLVSMLKDLGFI</sequence>
<dbReference type="AlphaFoldDB" id="A0A2W7I1N9"/>
<dbReference type="Proteomes" id="UP000249542">
    <property type="component" value="Unassembled WGS sequence"/>
</dbReference>
<dbReference type="InterPro" id="IPR011006">
    <property type="entry name" value="CheY-like_superfamily"/>
</dbReference>
<proteinExistence type="predicted"/>
<name>A0A2W7I1N9_9FLAO</name>
<dbReference type="GO" id="GO:0003677">
    <property type="term" value="F:DNA binding"/>
    <property type="evidence" value="ECO:0007669"/>
    <property type="project" value="UniProtKB-KW"/>
</dbReference>
<evidence type="ECO:0000313" key="2">
    <source>
        <dbReference type="Proteomes" id="UP000249542"/>
    </source>
</evidence>
<keyword evidence="1" id="KW-0238">DNA-binding</keyword>
<dbReference type="EMBL" id="QKYV01000004">
    <property type="protein sequence ID" value="PZW40736.1"/>
    <property type="molecule type" value="Genomic_DNA"/>
</dbReference>
<dbReference type="RefSeq" id="WP_111541096.1">
    <property type="nucleotide sequence ID" value="NZ_QKYV01000004.1"/>
</dbReference>
<evidence type="ECO:0000313" key="1">
    <source>
        <dbReference type="EMBL" id="PZW40736.1"/>
    </source>
</evidence>
<dbReference type="Gene3D" id="3.40.50.2300">
    <property type="match status" value="1"/>
</dbReference>
<comment type="caution">
    <text evidence="1">The sequence shown here is derived from an EMBL/GenBank/DDBJ whole genome shotgun (WGS) entry which is preliminary data.</text>
</comment>
<keyword evidence="2" id="KW-1185">Reference proteome</keyword>
<dbReference type="SUPFAM" id="SSF52172">
    <property type="entry name" value="CheY-like"/>
    <property type="match status" value="1"/>
</dbReference>
<organism evidence="1 2">
    <name type="scientific">Mesonia algae</name>
    <dbReference type="NCBI Taxonomy" id="213248"/>
    <lineage>
        <taxon>Bacteria</taxon>
        <taxon>Pseudomonadati</taxon>
        <taxon>Bacteroidota</taxon>
        <taxon>Flavobacteriia</taxon>
        <taxon>Flavobacteriales</taxon>
        <taxon>Flavobacteriaceae</taxon>
        <taxon>Mesonia</taxon>
    </lineage>
</organism>
<gene>
    <name evidence="1" type="ORF">LX95_01804</name>
</gene>
<accession>A0A2W7I1N9</accession>